<accession>A0ABQ5HQJ1</accession>
<gene>
    <name evidence="3" type="ORF">Tco_1078981</name>
</gene>
<dbReference type="InterPro" id="IPR036397">
    <property type="entry name" value="RNaseH_sf"/>
</dbReference>
<sequence>MDHSNTLVTRKNTTDSERQAIYQSLLEESFNGQLKKGTIGTVASKYKVCKRTVTRIWNHAKFQLEHELTVDVSSKMPTVVGRKRVQIDFNQVSEIPLRLRTNIRCIAKSLNVSKSTMHRRIKQGALRPHSNAIKPSLTDENKKARLIFCLSKIERSLSNSSLVFHNMFNVVHIDEKWFYMTKPTKRYYLVPGENEPFRTCKSKTFITKVMFLAAVARPIFDTSGNEVFSGKIGIYPLTTLEPAKRSSKNRVAGTLETKPITSVNKEVTRKWLIEKVLPDIRAKWPRAHTGPIYIQQDNAKPHIDVNDIDFMEAASQDGFDIRLCFQPPNSPDLNVLDLGYFRAIQSLQEQEALRTIDELVSAVQTSFDRMQSQELNNVFLTLQTCMKEVIKVKGGTITEYRILVKIGCNDKVDNVRRGYVGTIPVARPTDEVKTLHDTLGGQFIQWPRKYIRSDKSADYLSPGEEELIELRNRMTTNKEAKAKPKDNPVSEMNEPNNKNSMPTNNVRGETFEEHDIYMNLLLKSLNTADKDGITEDPFIFVKNMWRSRFILDGIFITNEMVGFLRKEEKERLGDSLSSFLFILAAEGLNAMVNEAVGKGLFKGIIHYMMIVMDSEYKNACKEDADDGDY</sequence>
<dbReference type="Proteomes" id="UP001151760">
    <property type="component" value="Unassembled WGS sequence"/>
</dbReference>
<proteinExistence type="predicted"/>
<dbReference type="EMBL" id="BQNB010019895">
    <property type="protein sequence ID" value="GJT90136.1"/>
    <property type="molecule type" value="Genomic_DNA"/>
</dbReference>
<dbReference type="InterPro" id="IPR056671">
    <property type="entry name" value="DUF7769"/>
</dbReference>
<evidence type="ECO:0000256" key="1">
    <source>
        <dbReference type="SAM" id="MobiDB-lite"/>
    </source>
</evidence>
<protein>
    <recommendedName>
        <fullName evidence="2">DUF7769 domain-containing protein</fullName>
    </recommendedName>
</protein>
<feature type="compositionally biased region" description="Polar residues" evidence="1">
    <location>
        <begin position="493"/>
        <end position="504"/>
    </location>
</feature>
<dbReference type="PANTHER" id="PTHR47169">
    <property type="entry name" value="OS01G0541250 PROTEIN"/>
    <property type="match status" value="1"/>
</dbReference>
<feature type="compositionally biased region" description="Basic and acidic residues" evidence="1">
    <location>
        <begin position="477"/>
        <end position="488"/>
    </location>
</feature>
<dbReference type="PANTHER" id="PTHR47169:SF2">
    <property type="entry name" value="OS01G0541250 PROTEIN"/>
    <property type="match status" value="1"/>
</dbReference>
<evidence type="ECO:0000313" key="3">
    <source>
        <dbReference type="EMBL" id="GJT90136.1"/>
    </source>
</evidence>
<keyword evidence="4" id="KW-1185">Reference proteome</keyword>
<reference evidence="3" key="1">
    <citation type="journal article" date="2022" name="Int. J. Mol. Sci.">
        <title>Draft Genome of Tanacetum Coccineum: Genomic Comparison of Closely Related Tanacetum-Family Plants.</title>
        <authorList>
            <person name="Yamashiro T."/>
            <person name="Shiraishi A."/>
            <person name="Nakayama K."/>
            <person name="Satake H."/>
        </authorList>
    </citation>
    <scope>NUCLEOTIDE SEQUENCE</scope>
</reference>
<feature type="domain" description="DUF7769" evidence="2">
    <location>
        <begin position="14"/>
        <end position="66"/>
    </location>
</feature>
<evidence type="ECO:0000259" key="2">
    <source>
        <dbReference type="Pfam" id="PF24964"/>
    </source>
</evidence>
<organism evidence="3 4">
    <name type="scientific">Tanacetum coccineum</name>
    <dbReference type="NCBI Taxonomy" id="301880"/>
    <lineage>
        <taxon>Eukaryota</taxon>
        <taxon>Viridiplantae</taxon>
        <taxon>Streptophyta</taxon>
        <taxon>Embryophyta</taxon>
        <taxon>Tracheophyta</taxon>
        <taxon>Spermatophyta</taxon>
        <taxon>Magnoliopsida</taxon>
        <taxon>eudicotyledons</taxon>
        <taxon>Gunneridae</taxon>
        <taxon>Pentapetalae</taxon>
        <taxon>asterids</taxon>
        <taxon>campanulids</taxon>
        <taxon>Asterales</taxon>
        <taxon>Asteraceae</taxon>
        <taxon>Asteroideae</taxon>
        <taxon>Anthemideae</taxon>
        <taxon>Anthemidinae</taxon>
        <taxon>Tanacetum</taxon>
    </lineage>
</organism>
<comment type="caution">
    <text evidence="3">The sequence shown here is derived from an EMBL/GenBank/DDBJ whole genome shotgun (WGS) entry which is preliminary data.</text>
</comment>
<dbReference type="Pfam" id="PF24964">
    <property type="entry name" value="DUF7769"/>
    <property type="match status" value="1"/>
</dbReference>
<reference evidence="3" key="2">
    <citation type="submission" date="2022-01" db="EMBL/GenBank/DDBJ databases">
        <authorList>
            <person name="Yamashiro T."/>
            <person name="Shiraishi A."/>
            <person name="Satake H."/>
            <person name="Nakayama K."/>
        </authorList>
    </citation>
    <scope>NUCLEOTIDE SEQUENCE</scope>
</reference>
<evidence type="ECO:0000313" key="4">
    <source>
        <dbReference type="Proteomes" id="UP001151760"/>
    </source>
</evidence>
<name>A0ABQ5HQJ1_9ASTR</name>
<feature type="region of interest" description="Disordered" evidence="1">
    <location>
        <begin position="477"/>
        <end position="504"/>
    </location>
</feature>
<dbReference type="Gene3D" id="3.30.420.10">
    <property type="entry name" value="Ribonuclease H-like superfamily/Ribonuclease H"/>
    <property type="match status" value="1"/>
</dbReference>